<dbReference type="InterPro" id="IPR025708">
    <property type="entry name" value="HSP15"/>
</dbReference>
<dbReference type="SUPFAM" id="SSF55174">
    <property type="entry name" value="Alpha-L RNA-binding motif"/>
    <property type="match status" value="1"/>
</dbReference>
<dbReference type="SMART" id="SM00363">
    <property type="entry name" value="S4"/>
    <property type="match status" value="1"/>
</dbReference>
<keyword evidence="7" id="KW-1185">Reference proteome</keyword>
<dbReference type="AlphaFoldDB" id="A0A087MF80"/>
<dbReference type="PATRIC" id="fig|1121014.3.peg.2627"/>
<feature type="domain" description="RNA-binding S4" evidence="5">
    <location>
        <begin position="7"/>
        <end position="68"/>
    </location>
</feature>
<dbReference type="GO" id="GO:0003727">
    <property type="term" value="F:single-stranded RNA binding"/>
    <property type="evidence" value="ECO:0007669"/>
    <property type="project" value="InterPro"/>
</dbReference>
<keyword evidence="3 4" id="KW-0238">DNA-binding</keyword>
<organism evidence="6 7">
    <name type="scientific">Arenimonas donghaensis DSM 18148 = HO3-R19</name>
    <dbReference type="NCBI Taxonomy" id="1121014"/>
    <lineage>
        <taxon>Bacteria</taxon>
        <taxon>Pseudomonadati</taxon>
        <taxon>Pseudomonadota</taxon>
        <taxon>Gammaproteobacteria</taxon>
        <taxon>Lysobacterales</taxon>
        <taxon>Lysobacteraceae</taxon>
        <taxon>Arenimonas</taxon>
    </lineage>
</organism>
<gene>
    <name evidence="6" type="ORF">N788_08645</name>
</gene>
<dbReference type="EMBL" id="AVCJ01000051">
    <property type="protein sequence ID" value="KFL35533.1"/>
    <property type="molecule type" value="Genomic_DNA"/>
</dbReference>
<dbReference type="GO" id="GO:0043023">
    <property type="term" value="F:ribosomal large subunit binding"/>
    <property type="evidence" value="ECO:0007669"/>
    <property type="project" value="InterPro"/>
</dbReference>
<comment type="caution">
    <text evidence="6">The sequence shown here is derived from an EMBL/GenBank/DDBJ whole genome shotgun (WGS) entry which is preliminary data.</text>
</comment>
<reference evidence="6 7" key="2">
    <citation type="journal article" date="2015" name="Stand. Genomic Sci.">
        <title>High quality draft genomic sequence of Arenimonas donghaensis DSM 18148(T).</title>
        <authorList>
            <person name="Chen F."/>
            <person name="Wang H."/>
            <person name="Cao Y."/>
            <person name="Li X."/>
            <person name="Wang G."/>
        </authorList>
    </citation>
    <scope>NUCLEOTIDE SEQUENCE [LARGE SCALE GENOMIC DNA]</scope>
    <source>
        <strain evidence="6 7">HO3-R19</strain>
    </source>
</reference>
<dbReference type="PROSITE" id="PS50889">
    <property type="entry name" value="S4"/>
    <property type="match status" value="1"/>
</dbReference>
<accession>A0A087MF80</accession>
<evidence type="ECO:0000256" key="1">
    <source>
        <dbReference type="ARBA" id="ARBA00008396"/>
    </source>
</evidence>
<dbReference type="CDD" id="cd00165">
    <property type="entry name" value="S4"/>
    <property type="match status" value="1"/>
</dbReference>
<dbReference type="GO" id="GO:0034605">
    <property type="term" value="P:cellular response to heat"/>
    <property type="evidence" value="ECO:0007669"/>
    <property type="project" value="InterPro"/>
</dbReference>
<dbReference type="Pfam" id="PF01479">
    <property type="entry name" value="S4"/>
    <property type="match status" value="1"/>
</dbReference>
<evidence type="ECO:0000313" key="7">
    <source>
        <dbReference type="Proteomes" id="UP000029085"/>
    </source>
</evidence>
<reference evidence="7" key="1">
    <citation type="submission" date="2013-08" db="EMBL/GenBank/DDBJ databases">
        <title>Genome sequencing of Arenimonas donghaensis.</title>
        <authorList>
            <person name="Chen F."/>
            <person name="Wang G."/>
        </authorList>
    </citation>
    <scope>NUCLEOTIDE SEQUENCE [LARGE SCALE GENOMIC DNA]</scope>
    <source>
        <strain evidence="7">HO3-R19</strain>
    </source>
</reference>
<name>A0A087MF80_9GAMM</name>
<proteinExistence type="inferred from homology"/>
<dbReference type="GO" id="GO:0003677">
    <property type="term" value="F:DNA binding"/>
    <property type="evidence" value="ECO:0007669"/>
    <property type="project" value="UniProtKB-KW"/>
</dbReference>
<evidence type="ECO:0000256" key="4">
    <source>
        <dbReference type="PIRNR" id="PIRNR016821"/>
    </source>
</evidence>
<dbReference type="RefSeq" id="WP_034226047.1">
    <property type="nucleotide sequence ID" value="NZ_AVCJ01000051.1"/>
</dbReference>
<evidence type="ECO:0000259" key="5">
    <source>
        <dbReference type="SMART" id="SM00363"/>
    </source>
</evidence>
<protein>
    <recommendedName>
        <fullName evidence="4">Heat shock protein 15</fullName>
    </recommendedName>
</protein>
<dbReference type="Gene3D" id="3.10.290.10">
    <property type="entry name" value="RNA-binding S4 domain"/>
    <property type="match status" value="1"/>
</dbReference>
<dbReference type="InterPro" id="IPR002942">
    <property type="entry name" value="S4_RNA-bd"/>
</dbReference>
<dbReference type="OrthoDB" id="9797176at2"/>
<sequence>MSEVDAVRLDVWLWAARFYKTRALAKQAIEGGKVQVAGQGAKASRAVRIGEAMVVRRGEDVFALQVLGLSQRRGPAREAQALYAEDEAAREARLQAAAQRRAAVAGYKPPAGKPDKRARRLIQALGDLDTL</sequence>
<dbReference type="STRING" id="1121014.N788_08645"/>
<keyword evidence="2 4" id="KW-0694">RNA-binding</keyword>
<dbReference type="InterPro" id="IPR036986">
    <property type="entry name" value="S4_RNA-bd_sf"/>
</dbReference>
<comment type="similarity">
    <text evidence="1 4">Belongs to the HSP15 family.</text>
</comment>
<evidence type="ECO:0000313" key="6">
    <source>
        <dbReference type="EMBL" id="KFL35533.1"/>
    </source>
</evidence>
<evidence type="ECO:0000256" key="3">
    <source>
        <dbReference type="ARBA" id="ARBA00023125"/>
    </source>
</evidence>
<dbReference type="Proteomes" id="UP000029085">
    <property type="component" value="Unassembled WGS sequence"/>
</dbReference>
<evidence type="ECO:0000256" key="2">
    <source>
        <dbReference type="ARBA" id="ARBA00022884"/>
    </source>
</evidence>
<dbReference type="PIRSF" id="PIRSF016821">
    <property type="entry name" value="HSP15"/>
    <property type="match status" value="1"/>
</dbReference>